<name>A0AAF0AW15_9SCHI</name>
<dbReference type="EMBL" id="CP115612">
    <property type="protein sequence ID" value="WBW73067.1"/>
    <property type="molecule type" value="Genomic_DNA"/>
</dbReference>
<dbReference type="GeneID" id="80876580"/>
<dbReference type="RefSeq" id="XP_056037310.1">
    <property type="nucleotide sequence ID" value="XM_056181891.1"/>
</dbReference>
<feature type="region of interest" description="Disordered" evidence="1">
    <location>
        <begin position="1"/>
        <end position="26"/>
    </location>
</feature>
<sequence length="358" mass="39641">MNSFQNEDHASFGNPDSHPFHADAPTSAFACPTQLSTIEDLLESRRASQKRYEEFLTSLFEKYGRDTSDIADEIDLSTGKIVVNRGHLLGLKNKNDVWTVEDETNNAQEDTSAAFALPSSKLTKGENQTPVENEKTKQCNFDIAEDVPLVSFFQNRVGSLHPFNQSSFSKASHPKKEIETTCVNTIVKEQGSHQKSSFLPPASSQSVPDSFSEEDAAQKSKSKDLVLPKPKPKPNHRVKEISHPSPSANEDKDVKDSQAESNTNNPFQTPEKPSRKGSTPSKRPNSFSTSTKKRNFVSLLSMVSPRPSFVYKDSQNFVAKPVSTSQISAPFAKHHSKENCGKAFCFGCLSRNRDQGKV</sequence>
<feature type="compositionally biased region" description="Basic and acidic residues" evidence="1">
    <location>
        <begin position="1"/>
        <end position="10"/>
    </location>
</feature>
<dbReference type="PANTHER" id="PTHR15992:SF5">
    <property type="entry name" value="HOLLIDAY JUNCTION RECOGNITION PROTEIN"/>
    <property type="match status" value="1"/>
</dbReference>
<evidence type="ECO:0000256" key="1">
    <source>
        <dbReference type="SAM" id="MobiDB-lite"/>
    </source>
</evidence>
<dbReference type="Proteomes" id="UP001212411">
    <property type="component" value="Chromosome 2"/>
</dbReference>
<feature type="region of interest" description="Disordered" evidence="1">
    <location>
        <begin position="191"/>
        <end position="290"/>
    </location>
</feature>
<dbReference type="Pfam" id="PF10384">
    <property type="entry name" value="Scm3"/>
    <property type="match status" value="1"/>
</dbReference>
<proteinExistence type="predicted"/>
<evidence type="ECO:0000313" key="3">
    <source>
        <dbReference type="Proteomes" id="UP001212411"/>
    </source>
</evidence>
<feature type="compositionally biased region" description="Basic and acidic residues" evidence="1">
    <location>
        <begin position="216"/>
        <end position="226"/>
    </location>
</feature>
<keyword evidence="3" id="KW-1185">Reference proteome</keyword>
<dbReference type="AlphaFoldDB" id="A0AAF0AW15"/>
<feature type="compositionally biased region" description="Polar residues" evidence="1">
    <location>
        <begin position="276"/>
        <end position="290"/>
    </location>
</feature>
<dbReference type="GO" id="GO:0005634">
    <property type="term" value="C:nucleus"/>
    <property type="evidence" value="ECO:0007669"/>
    <property type="project" value="InterPro"/>
</dbReference>
<feature type="compositionally biased region" description="Basic and acidic residues" evidence="1">
    <location>
        <begin position="249"/>
        <end position="258"/>
    </location>
</feature>
<dbReference type="InterPro" id="IPR009072">
    <property type="entry name" value="Histone-fold"/>
</dbReference>
<organism evidence="2 3">
    <name type="scientific">Schizosaccharomyces osmophilus</name>
    <dbReference type="NCBI Taxonomy" id="2545709"/>
    <lineage>
        <taxon>Eukaryota</taxon>
        <taxon>Fungi</taxon>
        <taxon>Dikarya</taxon>
        <taxon>Ascomycota</taxon>
        <taxon>Taphrinomycotina</taxon>
        <taxon>Schizosaccharomycetes</taxon>
        <taxon>Schizosaccharomycetales</taxon>
        <taxon>Schizosaccharomycetaceae</taxon>
        <taxon>Schizosaccharomyces</taxon>
    </lineage>
</organism>
<gene>
    <name evidence="2" type="primary">scm3</name>
    <name evidence="2" type="ORF">SOMG_03100</name>
</gene>
<feature type="compositionally biased region" description="Polar residues" evidence="1">
    <location>
        <begin position="193"/>
        <end position="209"/>
    </location>
</feature>
<dbReference type="Gene3D" id="1.10.20.10">
    <property type="entry name" value="Histone, subunit A"/>
    <property type="match status" value="1"/>
</dbReference>
<dbReference type="KEGG" id="som:SOMG_03100"/>
<reference evidence="2 3" key="1">
    <citation type="journal article" date="2023" name="G3 (Bethesda)">
        <title>A high-quality reference genome for the fission yeast Schizosaccharomyces osmophilus.</title>
        <authorList>
            <person name="Jia G.S."/>
            <person name="Zhang W.C."/>
            <person name="Liang Y."/>
            <person name="Liu X.H."/>
            <person name="Rhind N."/>
            <person name="Pidoux A."/>
            <person name="Brysch-Herzberg M."/>
            <person name="Du L.L."/>
        </authorList>
    </citation>
    <scope>NUCLEOTIDE SEQUENCE [LARGE SCALE GENOMIC DNA]</scope>
    <source>
        <strain evidence="2 3">CBS 15793</strain>
    </source>
</reference>
<dbReference type="GO" id="GO:0046982">
    <property type="term" value="F:protein heterodimerization activity"/>
    <property type="evidence" value="ECO:0007669"/>
    <property type="project" value="InterPro"/>
</dbReference>
<dbReference type="GO" id="GO:0042393">
    <property type="term" value="F:histone binding"/>
    <property type="evidence" value="ECO:0007669"/>
    <property type="project" value="InterPro"/>
</dbReference>
<accession>A0AAF0AW15</accession>
<dbReference type="PANTHER" id="PTHR15992">
    <property type="entry name" value="HOLLIDAY JUNCTION RECOGNITION PROTEIN"/>
    <property type="match status" value="1"/>
</dbReference>
<dbReference type="InterPro" id="IPR018465">
    <property type="entry name" value="Scm3/HJURP"/>
</dbReference>
<protein>
    <submittedName>
        <fullName evidence="2">CENP-A histone chaperone Scm3</fullName>
    </submittedName>
</protein>
<feature type="compositionally biased region" description="Polar residues" evidence="1">
    <location>
        <begin position="259"/>
        <end position="268"/>
    </location>
</feature>
<evidence type="ECO:0000313" key="2">
    <source>
        <dbReference type="EMBL" id="WBW73067.1"/>
    </source>
</evidence>